<dbReference type="InterPro" id="IPR003175">
    <property type="entry name" value="CDI_dom"/>
</dbReference>
<keyword evidence="7" id="KW-1185">Reference proteome</keyword>
<evidence type="ECO:0000256" key="1">
    <source>
        <dbReference type="ARBA" id="ARBA00004123"/>
    </source>
</evidence>
<evidence type="ECO:0000256" key="3">
    <source>
        <dbReference type="ARBA" id="ARBA00023013"/>
    </source>
</evidence>
<evidence type="ECO:0000256" key="4">
    <source>
        <dbReference type="ARBA" id="ARBA00023242"/>
    </source>
</evidence>
<dbReference type="PANTHER" id="PTHR10265">
    <property type="entry name" value="CYCLIN-DEPENDENT KINASE INHIBITOR 1"/>
    <property type="match status" value="1"/>
</dbReference>
<dbReference type="Gene3D" id="4.10.365.10">
    <property type="entry name" value="p27"/>
    <property type="match status" value="1"/>
</dbReference>
<dbReference type="Proteomes" id="UP000694941">
    <property type="component" value="Unplaced"/>
</dbReference>
<evidence type="ECO:0000256" key="2">
    <source>
        <dbReference type="ARBA" id="ARBA00006726"/>
    </source>
</evidence>
<comment type="similarity">
    <text evidence="2">Belongs to the CDI family.</text>
</comment>
<comment type="subcellular location">
    <subcellularLocation>
        <location evidence="1">Nucleus</location>
    </subcellularLocation>
</comment>
<keyword evidence="5" id="KW-0131">Cell cycle</keyword>
<reference evidence="8" key="1">
    <citation type="submission" date="2025-08" db="UniProtKB">
        <authorList>
            <consortium name="RefSeq"/>
        </authorList>
    </citation>
    <scope>IDENTIFICATION</scope>
    <source>
        <tissue evidence="8">Muscle</tissue>
    </source>
</reference>
<dbReference type="GO" id="GO:0004860">
    <property type="term" value="F:protein kinase inhibitor activity"/>
    <property type="evidence" value="ECO:0007669"/>
    <property type="project" value="UniProtKB-KW"/>
</dbReference>
<dbReference type="Pfam" id="PF02234">
    <property type="entry name" value="CDI"/>
    <property type="match status" value="1"/>
</dbReference>
<gene>
    <name evidence="8" type="primary">LOC106462607</name>
</gene>
<sequence>MSAGDVIRRVIMSRNVRRPMEPSLPELSSARRALFTPVDHEENLRCLQEETKKIKEQQKMRWNFDFEQETPLEGRYELITVQDVIPPNLQYESSSADSACATEVQQSKLCSTECSGAPCLTSFAVTKTKPSCITADTRINASSTSKEEERRVGCNVSQHLRITGKVIISKYSLES</sequence>
<feature type="domain" description="Cyclin-dependent kinase inhibitor" evidence="6">
    <location>
        <begin position="34"/>
        <end position="77"/>
    </location>
</feature>
<evidence type="ECO:0000256" key="5">
    <source>
        <dbReference type="ARBA" id="ARBA00023306"/>
    </source>
</evidence>
<dbReference type="RefSeq" id="XP_022245638.1">
    <property type="nucleotide sequence ID" value="XM_022389930.1"/>
</dbReference>
<evidence type="ECO:0000313" key="7">
    <source>
        <dbReference type="Proteomes" id="UP000694941"/>
    </source>
</evidence>
<dbReference type="GeneID" id="106462607"/>
<evidence type="ECO:0000313" key="8">
    <source>
        <dbReference type="RefSeq" id="XP_022245638.1"/>
    </source>
</evidence>
<dbReference type="PANTHER" id="PTHR10265:SF45">
    <property type="entry name" value="DACAPO"/>
    <property type="match status" value="1"/>
</dbReference>
<proteinExistence type="inferred from homology"/>
<name>A0ABM1SPT2_LIMPO</name>
<evidence type="ECO:0000259" key="6">
    <source>
        <dbReference type="Pfam" id="PF02234"/>
    </source>
</evidence>
<organism evidence="7 8">
    <name type="scientific">Limulus polyphemus</name>
    <name type="common">Atlantic horseshoe crab</name>
    <dbReference type="NCBI Taxonomy" id="6850"/>
    <lineage>
        <taxon>Eukaryota</taxon>
        <taxon>Metazoa</taxon>
        <taxon>Ecdysozoa</taxon>
        <taxon>Arthropoda</taxon>
        <taxon>Chelicerata</taxon>
        <taxon>Merostomata</taxon>
        <taxon>Xiphosura</taxon>
        <taxon>Limulidae</taxon>
        <taxon>Limulus</taxon>
    </lineage>
</organism>
<keyword evidence="3 8" id="KW-0649">Protein kinase inhibitor</keyword>
<keyword evidence="4" id="KW-0539">Nucleus</keyword>
<dbReference type="InterPro" id="IPR044898">
    <property type="entry name" value="CDI_dom_sf"/>
</dbReference>
<accession>A0ABM1SPT2</accession>
<protein>
    <submittedName>
        <fullName evidence="8">Cyclin-dependent kinase inhibitor 1B-like</fullName>
    </submittedName>
</protein>